<dbReference type="PANTHER" id="PTHR30065:SF1">
    <property type="entry name" value="SURFACE PRESENTATION OF ANTIGENS PROTEIN SPAR"/>
    <property type="match status" value="1"/>
</dbReference>
<feature type="transmembrane region" description="Helical" evidence="10">
    <location>
        <begin position="21"/>
        <end position="48"/>
    </location>
</feature>
<comment type="subcellular location">
    <subcellularLocation>
        <location evidence="10">Cell membrane</location>
        <topology evidence="10">Multi-pass membrane protein</topology>
    </subcellularLocation>
    <subcellularLocation>
        <location evidence="10">Bacterial flagellum basal body</location>
    </subcellularLocation>
</comment>
<dbReference type="PATRIC" id="fig|472175.3.peg.189"/>
<keyword evidence="4 10" id="KW-1003">Cell membrane</keyword>
<keyword evidence="6 10" id="KW-1133">Transmembrane helix</keyword>
<comment type="similarity">
    <text evidence="2 10">Belongs to the FliR/MopE/SpaR family.</text>
</comment>
<dbReference type="PANTHER" id="PTHR30065">
    <property type="entry name" value="FLAGELLAR BIOSYNTHETIC PROTEIN FLIR"/>
    <property type="match status" value="1"/>
</dbReference>
<keyword evidence="11" id="KW-0282">Flagellum</keyword>
<accession>A0A084U882</accession>
<gene>
    <name evidence="11" type="ORF">EL18_00183</name>
</gene>
<dbReference type="GO" id="GO:0009425">
    <property type="term" value="C:bacterial-type flagellum basal body"/>
    <property type="evidence" value="ECO:0007669"/>
    <property type="project" value="UniProtKB-SubCell"/>
</dbReference>
<comment type="function">
    <text evidence="1 10">Role in flagellar biosynthesis.</text>
</comment>
<keyword evidence="8 10" id="KW-0975">Bacterial flagellum</keyword>
<feature type="transmembrane region" description="Helical" evidence="10">
    <location>
        <begin position="202"/>
        <end position="223"/>
    </location>
</feature>
<feature type="transmembrane region" description="Helical" evidence="10">
    <location>
        <begin position="118"/>
        <end position="138"/>
    </location>
</feature>
<evidence type="ECO:0000256" key="10">
    <source>
        <dbReference type="RuleBase" id="RU362071"/>
    </source>
</evidence>
<evidence type="ECO:0000256" key="2">
    <source>
        <dbReference type="ARBA" id="ARBA00009772"/>
    </source>
</evidence>
<evidence type="ECO:0000313" key="11">
    <source>
        <dbReference type="EMBL" id="KFB09168.1"/>
    </source>
</evidence>
<organism evidence="11 12">
    <name type="scientific">Nitratireductor basaltis</name>
    <dbReference type="NCBI Taxonomy" id="472175"/>
    <lineage>
        <taxon>Bacteria</taxon>
        <taxon>Pseudomonadati</taxon>
        <taxon>Pseudomonadota</taxon>
        <taxon>Alphaproteobacteria</taxon>
        <taxon>Hyphomicrobiales</taxon>
        <taxon>Phyllobacteriaceae</taxon>
        <taxon>Nitratireductor</taxon>
    </lineage>
</organism>
<dbReference type="EMBL" id="JMQM01000001">
    <property type="protein sequence ID" value="KFB09168.1"/>
    <property type="molecule type" value="Genomic_DNA"/>
</dbReference>
<name>A0A084U882_9HYPH</name>
<evidence type="ECO:0000256" key="8">
    <source>
        <dbReference type="ARBA" id="ARBA00023143"/>
    </source>
</evidence>
<evidence type="ECO:0000256" key="6">
    <source>
        <dbReference type="ARBA" id="ARBA00022989"/>
    </source>
</evidence>
<evidence type="ECO:0000256" key="3">
    <source>
        <dbReference type="ARBA" id="ARBA00021717"/>
    </source>
</evidence>
<dbReference type="eggNOG" id="COG1684">
    <property type="taxonomic scope" value="Bacteria"/>
</dbReference>
<dbReference type="Proteomes" id="UP000053675">
    <property type="component" value="Unassembled WGS sequence"/>
</dbReference>
<keyword evidence="11" id="KW-0966">Cell projection</keyword>
<evidence type="ECO:0000256" key="5">
    <source>
        <dbReference type="ARBA" id="ARBA00022692"/>
    </source>
</evidence>
<dbReference type="Pfam" id="PF01311">
    <property type="entry name" value="Bac_export_1"/>
    <property type="match status" value="1"/>
</dbReference>
<comment type="caution">
    <text evidence="11">The sequence shown here is derived from an EMBL/GenBank/DDBJ whole genome shotgun (WGS) entry which is preliminary data.</text>
</comment>
<keyword evidence="11" id="KW-0969">Cilium</keyword>
<reference evidence="11 12" key="1">
    <citation type="submission" date="2014-05" db="EMBL/GenBank/DDBJ databases">
        <title>Draft Genome Sequence of Nitratireductor basaltis Strain UMTGB225, A Marine Bacterium Isolated from Green Barrel Tunicate.</title>
        <authorList>
            <person name="Gan H.Y."/>
        </authorList>
    </citation>
    <scope>NUCLEOTIDE SEQUENCE [LARGE SCALE GENOMIC DNA]</scope>
    <source>
        <strain evidence="11 12">UMTGB225</strain>
    </source>
</reference>
<evidence type="ECO:0000256" key="4">
    <source>
        <dbReference type="ARBA" id="ARBA00022475"/>
    </source>
</evidence>
<feature type="transmembrane region" description="Helical" evidence="10">
    <location>
        <begin position="60"/>
        <end position="79"/>
    </location>
</feature>
<keyword evidence="12" id="KW-1185">Reference proteome</keyword>
<evidence type="ECO:0000256" key="7">
    <source>
        <dbReference type="ARBA" id="ARBA00023136"/>
    </source>
</evidence>
<keyword evidence="7 10" id="KW-0472">Membrane</keyword>
<evidence type="ECO:0000256" key="9">
    <source>
        <dbReference type="NCBIfam" id="TIGR01400"/>
    </source>
</evidence>
<dbReference type="NCBIfam" id="TIGR01400">
    <property type="entry name" value="fliR"/>
    <property type="match status" value="1"/>
</dbReference>
<keyword evidence="5 10" id="KW-0812">Transmembrane</keyword>
<dbReference type="InterPro" id="IPR002010">
    <property type="entry name" value="T3SS_IM_R"/>
</dbReference>
<feature type="transmembrane region" description="Helical" evidence="10">
    <location>
        <begin position="235"/>
        <end position="263"/>
    </location>
</feature>
<evidence type="ECO:0000256" key="1">
    <source>
        <dbReference type="ARBA" id="ARBA00002578"/>
    </source>
</evidence>
<dbReference type="GO" id="GO:0005886">
    <property type="term" value="C:plasma membrane"/>
    <property type="evidence" value="ECO:0007669"/>
    <property type="project" value="UniProtKB-SubCell"/>
</dbReference>
<dbReference type="GO" id="GO:0044780">
    <property type="term" value="P:bacterial-type flagellum assembly"/>
    <property type="evidence" value="ECO:0007669"/>
    <property type="project" value="UniProtKB-UniRule"/>
</dbReference>
<dbReference type="InterPro" id="IPR006303">
    <property type="entry name" value="FliR"/>
</dbReference>
<dbReference type="AlphaFoldDB" id="A0A084U882"/>
<dbReference type="GO" id="GO:0006605">
    <property type="term" value="P:protein targeting"/>
    <property type="evidence" value="ECO:0007669"/>
    <property type="project" value="UniProtKB-UniRule"/>
</dbReference>
<evidence type="ECO:0000313" key="12">
    <source>
        <dbReference type="Proteomes" id="UP000053675"/>
    </source>
</evidence>
<sequence>MSGRTEGGRHAHAVAHRNHPMLSAVVLNTAILTAFLAFCRIGACFLFLPGLGSARVPMQVRLFVAVGASLALTLPLWDAIAPHVGTSPTRLLFLIGSELLIGALIGLVARFYLLSVQFIAAAIAMMSGFGMAAGGIAIEENEPQPAIAAIISFSALLLLFVLDFHHAVVQALAASYRVAPVDALFNAQTALIDLTDTLAESFFIMLRLGSPYLAYAILVNLAIGLLNKLTPQIPIYFISLPFVIAGGLVLTYFGISTFLSLMADGFLPTTLGR</sequence>
<proteinExistence type="inferred from homology"/>
<protein>
    <recommendedName>
        <fullName evidence="3 9">Flagellar biosynthetic protein FliR</fullName>
    </recommendedName>
</protein>
<dbReference type="PRINTS" id="PR00953">
    <property type="entry name" value="TYPE3IMRPROT"/>
</dbReference>
<dbReference type="STRING" id="472175.EL18_00183"/>
<feature type="transmembrane region" description="Helical" evidence="10">
    <location>
        <begin position="145"/>
        <end position="162"/>
    </location>
</feature>
<feature type="transmembrane region" description="Helical" evidence="10">
    <location>
        <begin position="91"/>
        <end position="112"/>
    </location>
</feature>